<sequence>MADGVPDEIWAEILGPALRVSDAAFSDTSEDIFMSFAESSSALLLVSKAWLRVATPLLYNVVVLRSKAQAQALAATLKSNPDLGRFIKKLRVEGGFAISMHKILQTSTNITHLFLSLNIVSDNACGLCRGLPLIDPGHVILHSPRHYGLSVAAYKLLETVEKCITTWKTLAVVDIPNALAIGAMLSLAEALSKAPNLTALVISDPHRNISAIPSYVREIASNPSLKCIRLKPPLSLGRRLIDAVVKDPKMKALFELPNDRDLSMEKDVPLPSGSVRPVQLSADMVLDDSIWSRVLYFALYRTARVRYWYHQNKPPSTYLAPLLVSKTFARLGIPHLYERPFLETPFVVGSFASQLAENPPLRQHVRYLTIAHSGDLAVFKSIISHTPALVELNGGHNCSPVTWKAFNDLGGFTGSTLLSFQAIPISKASEAVNTAVFSRFSQLRSFWWSSRTVFKTAPKLIPANTFDNLVDLTVNNCDASFLAVLSHMELPSLRTTTFSAVTAGGKSFFQKHGYKLQELTVSISQIGSADVAIFNNCPSLTFLGISCDDKTFLNLSGLKASDTHARLERIVFKLPSYRMKQNQRGSCGRFLLSLDGKAFPALREIEHPHCSWPTTDPEISKSHFVRWAEALQDHNIQLVGKTGVQWRRRLKYMPKKTAKNA</sequence>
<dbReference type="SUPFAM" id="SSF52058">
    <property type="entry name" value="L domain-like"/>
    <property type="match status" value="1"/>
</dbReference>
<reference evidence="1" key="1">
    <citation type="submission" date="2023-03" db="EMBL/GenBank/DDBJ databases">
        <title>Massive genome expansion in bonnet fungi (Mycena s.s.) driven by repeated elements and novel gene families across ecological guilds.</title>
        <authorList>
            <consortium name="Lawrence Berkeley National Laboratory"/>
            <person name="Harder C.B."/>
            <person name="Miyauchi S."/>
            <person name="Viragh M."/>
            <person name="Kuo A."/>
            <person name="Thoen E."/>
            <person name="Andreopoulos B."/>
            <person name="Lu D."/>
            <person name="Skrede I."/>
            <person name="Drula E."/>
            <person name="Henrissat B."/>
            <person name="Morin E."/>
            <person name="Kohler A."/>
            <person name="Barry K."/>
            <person name="LaButti K."/>
            <person name="Morin E."/>
            <person name="Salamov A."/>
            <person name="Lipzen A."/>
            <person name="Mereny Z."/>
            <person name="Hegedus B."/>
            <person name="Baldrian P."/>
            <person name="Stursova M."/>
            <person name="Weitz H."/>
            <person name="Taylor A."/>
            <person name="Grigoriev I.V."/>
            <person name="Nagy L.G."/>
            <person name="Martin F."/>
            <person name="Kauserud H."/>
        </authorList>
    </citation>
    <scope>NUCLEOTIDE SEQUENCE</scope>
    <source>
        <strain evidence="1">CBHHK067</strain>
    </source>
</reference>
<protein>
    <submittedName>
        <fullName evidence="1">Uncharacterized protein</fullName>
    </submittedName>
</protein>
<dbReference type="Gene3D" id="3.80.10.10">
    <property type="entry name" value="Ribonuclease Inhibitor"/>
    <property type="match status" value="1"/>
</dbReference>
<keyword evidence="2" id="KW-1185">Reference proteome</keyword>
<proteinExistence type="predicted"/>
<dbReference type="AlphaFoldDB" id="A0AAD7GI13"/>
<dbReference type="EMBL" id="JARKIE010000037">
    <property type="protein sequence ID" value="KAJ7695754.1"/>
    <property type="molecule type" value="Genomic_DNA"/>
</dbReference>
<name>A0AAD7GI13_MYCRO</name>
<evidence type="ECO:0000313" key="1">
    <source>
        <dbReference type="EMBL" id="KAJ7695754.1"/>
    </source>
</evidence>
<evidence type="ECO:0000313" key="2">
    <source>
        <dbReference type="Proteomes" id="UP001221757"/>
    </source>
</evidence>
<organism evidence="1 2">
    <name type="scientific">Mycena rosella</name>
    <name type="common">Pink bonnet</name>
    <name type="synonym">Agaricus rosellus</name>
    <dbReference type="NCBI Taxonomy" id="1033263"/>
    <lineage>
        <taxon>Eukaryota</taxon>
        <taxon>Fungi</taxon>
        <taxon>Dikarya</taxon>
        <taxon>Basidiomycota</taxon>
        <taxon>Agaricomycotina</taxon>
        <taxon>Agaricomycetes</taxon>
        <taxon>Agaricomycetidae</taxon>
        <taxon>Agaricales</taxon>
        <taxon>Marasmiineae</taxon>
        <taxon>Mycenaceae</taxon>
        <taxon>Mycena</taxon>
    </lineage>
</organism>
<gene>
    <name evidence="1" type="ORF">B0H17DRAFT_426482</name>
</gene>
<comment type="caution">
    <text evidence="1">The sequence shown here is derived from an EMBL/GenBank/DDBJ whole genome shotgun (WGS) entry which is preliminary data.</text>
</comment>
<dbReference type="Proteomes" id="UP001221757">
    <property type="component" value="Unassembled WGS sequence"/>
</dbReference>
<dbReference type="InterPro" id="IPR032675">
    <property type="entry name" value="LRR_dom_sf"/>
</dbReference>
<accession>A0AAD7GI13</accession>